<dbReference type="AlphaFoldDB" id="A0ABD0PGR1"/>
<dbReference type="Gene3D" id="1.10.510.10">
    <property type="entry name" value="Transferase(Phosphotransferase) domain 1"/>
    <property type="match status" value="1"/>
</dbReference>
<dbReference type="PANTHER" id="PTHR22974:SF21">
    <property type="entry name" value="DUAL SPECIFICITY PROTEIN KINASE TTK"/>
    <property type="match status" value="1"/>
</dbReference>
<feature type="non-terminal residue" evidence="7">
    <location>
        <position position="59"/>
    </location>
</feature>
<evidence type="ECO:0000256" key="3">
    <source>
        <dbReference type="ARBA" id="ARBA00022741"/>
    </source>
</evidence>
<feature type="domain" description="Protein kinase" evidence="6">
    <location>
        <begin position="1"/>
        <end position="59"/>
    </location>
</feature>
<dbReference type="GO" id="GO:0004674">
    <property type="term" value="F:protein serine/threonine kinase activity"/>
    <property type="evidence" value="ECO:0007669"/>
    <property type="project" value="UniProtKB-KW"/>
</dbReference>
<keyword evidence="4" id="KW-0418">Kinase</keyword>
<evidence type="ECO:0000313" key="8">
    <source>
        <dbReference type="Proteomes" id="UP001529510"/>
    </source>
</evidence>
<dbReference type="Proteomes" id="UP001529510">
    <property type="component" value="Unassembled WGS sequence"/>
</dbReference>
<reference evidence="7 8" key="1">
    <citation type="submission" date="2024-05" db="EMBL/GenBank/DDBJ databases">
        <title>Genome sequencing and assembly of Indian major carp, Cirrhinus mrigala (Hamilton, 1822).</title>
        <authorList>
            <person name="Mohindra V."/>
            <person name="Chowdhury L.M."/>
            <person name="Lal K."/>
            <person name="Jena J.K."/>
        </authorList>
    </citation>
    <scope>NUCLEOTIDE SEQUENCE [LARGE SCALE GENOMIC DNA]</scope>
    <source>
        <strain evidence="7">CM1030</strain>
        <tissue evidence="7">Blood</tissue>
    </source>
</reference>
<evidence type="ECO:0000256" key="5">
    <source>
        <dbReference type="ARBA" id="ARBA00022840"/>
    </source>
</evidence>
<dbReference type="InterPro" id="IPR011009">
    <property type="entry name" value="Kinase-like_dom_sf"/>
</dbReference>
<dbReference type="EMBL" id="JAMKFB020000016">
    <property type="protein sequence ID" value="KAL0173252.1"/>
    <property type="molecule type" value="Genomic_DNA"/>
</dbReference>
<protein>
    <recommendedName>
        <fullName evidence="6">Protein kinase domain-containing protein</fullName>
    </recommendedName>
</protein>
<dbReference type="Pfam" id="PF00069">
    <property type="entry name" value="Pkinase"/>
    <property type="match status" value="1"/>
</dbReference>
<feature type="non-terminal residue" evidence="7">
    <location>
        <position position="1"/>
    </location>
</feature>
<keyword evidence="3" id="KW-0547">Nucleotide-binding</keyword>
<dbReference type="SUPFAM" id="SSF56112">
    <property type="entry name" value="Protein kinase-like (PK-like)"/>
    <property type="match status" value="1"/>
</dbReference>
<accession>A0ABD0PGR1</accession>
<comment type="caution">
    <text evidence="7">The sequence shown here is derived from an EMBL/GenBank/DDBJ whole genome shotgun (WGS) entry which is preliminary data.</text>
</comment>
<dbReference type="InterPro" id="IPR000719">
    <property type="entry name" value="Prot_kinase_dom"/>
</dbReference>
<dbReference type="PANTHER" id="PTHR22974">
    <property type="entry name" value="MIXED LINEAGE PROTEIN KINASE"/>
    <property type="match status" value="1"/>
</dbReference>
<proteinExistence type="predicted"/>
<evidence type="ECO:0000256" key="2">
    <source>
        <dbReference type="ARBA" id="ARBA00022679"/>
    </source>
</evidence>
<dbReference type="PROSITE" id="PS50011">
    <property type="entry name" value="PROTEIN_KINASE_DOM"/>
    <property type="match status" value="1"/>
</dbReference>
<evidence type="ECO:0000259" key="6">
    <source>
        <dbReference type="PROSITE" id="PS50011"/>
    </source>
</evidence>
<keyword evidence="8" id="KW-1185">Reference proteome</keyword>
<evidence type="ECO:0000256" key="4">
    <source>
        <dbReference type="ARBA" id="ARBA00022777"/>
    </source>
</evidence>
<keyword evidence="1" id="KW-0723">Serine/threonine-protein kinase</keyword>
<dbReference type="GO" id="GO:0005524">
    <property type="term" value="F:ATP binding"/>
    <property type="evidence" value="ECO:0007669"/>
    <property type="project" value="UniProtKB-KW"/>
</dbReference>
<sequence length="59" mass="6647">ISAKGDVWSLGCILYCMTYGKTPFQNITNQISKIHAIIDPSHEIDFPDIPEKDLLDVLK</sequence>
<gene>
    <name evidence="7" type="ORF">M9458_033563</name>
</gene>
<keyword evidence="2" id="KW-0808">Transferase</keyword>
<evidence type="ECO:0000313" key="7">
    <source>
        <dbReference type="EMBL" id="KAL0173252.1"/>
    </source>
</evidence>
<evidence type="ECO:0000256" key="1">
    <source>
        <dbReference type="ARBA" id="ARBA00022527"/>
    </source>
</evidence>
<organism evidence="7 8">
    <name type="scientific">Cirrhinus mrigala</name>
    <name type="common">Mrigala</name>
    <dbReference type="NCBI Taxonomy" id="683832"/>
    <lineage>
        <taxon>Eukaryota</taxon>
        <taxon>Metazoa</taxon>
        <taxon>Chordata</taxon>
        <taxon>Craniata</taxon>
        <taxon>Vertebrata</taxon>
        <taxon>Euteleostomi</taxon>
        <taxon>Actinopterygii</taxon>
        <taxon>Neopterygii</taxon>
        <taxon>Teleostei</taxon>
        <taxon>Ostariophysi</taxon>
        <taxon>Cypriniformes</taxon>
        <taxon>Cyprinidae</taxon>
        <taxon>Labeoninae</taxon>
        <taxon>Labeonini</taxon>
        <taxon>Cirrhinus</taxon>
    </lineage>
</organism>
<name>A0ABD0PGR1_CIRMR</name>
<keyword evidence="5" id="KW-0067">ATP-binding</keyword>